<reference evidence="1 3" key="1">
    <citation type="submission" date="2020-08" db="EMBL/GenBank/DDBJ databases">
        <title>Genomic Encyclopedia of Type Strains, Phase IV (KMG-IV): sequencing the most valuable type-strain genomes for metagenomic binning, comparative biology and taxonomic classification.</title>
        <authorList>
            <person name="Goeker M."/>
        </authorList>
    </citation>
    <scope>NUCLEOTIDE SEQUENCE [LARGE SCALE GENOMIC DNA]</scope>
    <source>
        <strain evidence="1 3">DSM 14562</strain>
    </source>
</reference>
<name>A0AA40ZX59_9SPHN</name>
<sequence length="145" mass="15183">MALTIASAGHGAAPSQVICELGRVVVADMPPSSDRGIYFIETNPAQDGLMKMCPHLAHKLPAGYAAADDDARSRAAEHVPTPGPQRPPAVIATIGVPLIAADGRSATVKVTTECSGMCGSGMLYRYVRTAKGWRRDGKPTPSWVS</sequence>
<dbReference type="RefSeq" id="WP_380772936.1">
    <property type="nucleotide sequence ID" value="NZ_JBHMAL010000013.1"/>
</dbReference>
<evidence type="ECO:0000313" key="3">
    <source>
        <dbReference type="Proteomes" id="UP000584663"/>
    </source>
</evidence>
<protein>
    <submittedName>
        <fullName evidence="2">Uncharacterized protein</fullName>
    </submittedName>
</protein>
<accession>A0AA40ZX59</accession>
<gene>
    <name evidence="1" type="ORF">GGQ89_002237</name>
    <name evidence="2" type="ORF">JYA60_06700</name>
</gene>
<proteinExistence type="predicted"/>
<evidence type="ECO:0000313" key="1">
    <source>
        <dbReference type="EMBL" id="MBB4610010.1"/>
    </source>
</evidence>
<comment type="caution">
    <text evidence="2">The sequence shown here is derived from an EMBL/GenBank/DDBJ whole genome shotgun (WGS) entry which is preliminary data.</text>
</comment>
<dbReference type="Proteomes" id="UP000704529">
    <property type="component" value="Unassembled WGS sequence"/>
</dbReference>
<dbReference type="EMBL" id="JACHNX010000008">
    <property type="protein sequence ID" value="MBB4610010.1"/>
    <property type="molecule type" value="Genomic_DNA"/>
</dbReference>
<dbReference type="EMBL" id="JAFHKU010000122">
    <property type="protein sequence ID" value="MBN3557913.1"/>
    <property type="molecule type" value="Genomic_DNA"/>
</dbReference>
<organism evidence="2 4">
    <name type="scientific">Sphingomonas yabuuchiae</name>
    <dbReference type="NCBI Taxonomy" id="172044"/>
    <lineage>
        <taxon>Bacteria</taxon>
        <taxon>Pseudomonadati</taxon>
        <taxon>Pseudomonadota</taxon>
        <taxon>Alphaproteobacteria</taxon>
        <taxon>Sphingomonadales</taxon>
        <taxon>Sphingomonadaceae</taxon>
        <taxon>Sphingomonas</taxon>
    </lineage>
</organism>
<keyword evidence="3" id="KW-1185">Reference proteome</keyword>
<dbReference type="AlphaFoldDB" id="A0AA40ZX59"/>
<evidence type="ECO:0000313" key="2">
    <source>
        <dbReference type="EMBL" id="MBN3557913.1"/>
    </source>
</evidence>
<reference evidence="2" key="2">
    <citation type="submission" date="2021-01" db="EMBL/GenBank/DDBJ databases">
        <title>Genome Sequencing of Type Strains.</title>
        <authorList>
            <person name="Lemaire J.F."/>
            <person name="Inderbitzin P."/>
            <person name="Collins S.B."/>
            <person name="Wespe N."/>
            <person name="Knight-Connoni V."/>
        </authorList>
    </citation>
    <scope>NUCLEOTIDE SEQUENCE</scope>
    <source>
        <strain evidence="2">DSM 14562</strain>
    </source>
</reference>
<dbReference type="Proteomes" id="UP000584663">
    <property type="component" value="Unassembled WGS sequence"/>
</dbReference>
<evidence type="ECO:0000313" key="4">
    <source>
        <dbReference type="Proteomes" id="UP000704529"/>
    </source>
</evidence>